<dbReference type="GO" id="GO:0008986">
    <property type="term" value="F:pyruvate, water dikinase activity"/>
    <property type="evidence" value="ECO:0007669"/>
    <property type="project" value="UniProtKB-EC"/>
</dbReference>
<dbReference type="InterPro" id="IPR013815">
    <property type="entry name" value="ATP_grasp_subdomain_1"/>
</dbReference>
<dbReference type="OrthoDB" id="9765468at2"/>
<dbReference type="Pfam" id="PF00391">
    <property type="entry name" value="PEP-utilizers"/>
    <property type="match status" value="1"/>
</dbReference>
<dbReference type="InterPro" id="IPR002192">
    <property type="entry name" value="PPDK_AMP/ATP-bd"/>
</dbReference>
<evidence type="ECO:0000313" key="5">
    <source>
        <dbReference type="Proteomes" id="UP000233534"/>
    </source>
</evidence>
<evidence type="ECO:0000313" key="6">
    <source>
        <dbReference type="Proteomes" id="UP000239720"/>
    </source>
</evidence>
<evidence type="ECO:0000313" key="4">
    <source>
        <dbReference type="EMBL" id="PQQ65754.1"/>
    </source>
</evidence>
<dbReference type="EMBL" id="NEMB01000003">
    <property type="protein sequence ID" value="PQQ65754.1"/>
    <property type="molecule type" value="Genomic_DNA"/>
</dbReference>
<name>A0A2K9EKV8_9FIRM</name>
<feature type="domain" description="Pyruvate phosphate dikinase AMP/ATP-binding" evidence="2">
    <location>
        <begin position="53"/>
        <end position="183"/>
    </location>
</feature>
<keyword evidence="3" id="KW-0808">Transferase</keyword>
<organism evidence="3 5">
    <name type="scientific">Acetivibrio saccincola</name>
    <dbReference type="NCBI Taxonomy" id="1677857"/>
    <lineage>
        <taxon>Bacteria</taxon>
        <taxon>Bacillati</taxon>
        <taxon>Bacillota</taxon>
        <taxon>Clostridia</taxon>
        <taxon>Eubacteriales</taxon>
        <taxon>Oscillospiraceae</taxon>
        <taxon>Acetivibrio</taxon>
    </lineage>
</organism>
<keyword evidence="3" id="KW-0670">Pyruvate</keyword>
<dbReference type="PANTHER" id="PTHR43615:SF1">
    <property type="entry name" value="PPDK_N DOMAIN-CONTAINING PROTEIN"/>
    <property type="match status" value="1"/>
</dbReference>
<dbReference type="InterPro" id="IPR008279">
    <property type="entry name" value="PEP-util_enz_mobile_dom"/>
</dbReference>
<dbReference type="SUPFAM" id="SSF56059">
    <property type="entry name" value="Glutathione synthetase ATP-binding domain-like"/>
    <property type="match status" value="1"/>
</dbReference>
<evidence type="ECO:0000259" key="2">
    <source>
        <dbReference type="Pfam" id="PF01326"/>
    </source>
</evidence>
<dbReference type="Proteomes" id="UP000239720">
    <property type="component" value="Unassembled WGS sequence"/>
</dbReference>
<reference evidence="3 5" key="1">
    <citation type="submission" date="2017-12" db="EMBL/GenBank/DDBJ databases">
        <title>Complete genome sequence of Herbivorax saccincola GGR1, a novel Cellulosome-producing hydrolytic bacterium in a thermophilic biogas plant, established by Illumina and Nanopore MinION sequencing.</title>
        <authorList>
            <person name="Pechtl A."/>
            <person name="Ruckert C."/>
            <person name="Koeck D.E."/>
            <person name="Maus I."/>
            <person name="Winkler A."/>
            <person name="Kalinowski J."/>
            <person name="Puhler A."/>
            <person name="Schwarz W.W."/>
            <person name="Zverlov V.V."/>
            <person name="Schluter A."/>
            <person name="Liebl W."/>
        </authorList>
    </citation>
    <scope>NUCLEOTIDE SEQUENCE [LARGE SCALE GENOMIC DNA]</scope>
    <source>
        <strain evidence="3">GGR1</strain>
        <strain evidence="5">SR1</strain>
    </source>
</reference>
<feature type="domain" description="PEP-utilising enzyme mobile" evidence="1">
    <location>
        <begin position="730"/>
        <end position="798"/>
    </location>
</feature>
<dbReference type="AlphaFoldDB" id="A0A2K9EKV8"/>
<dbReference type="EC" id="2.7.9.2" evidence="3"/>
<feature type="domain" description="Pyruvate phosphate dikinase AMP/ATP-binding" evidence="2">
    <location>
        <begin position="186"/>
        <end position="248"/>
    </location>
</feature>
<sequence length="806" mass="92522">MKIINTHNFKNAVIGQKAYNLFKAMEKGLPVPRLFAIDANGLKSKDMEHIVNKYLEENFPKSRLFSVRSAAIGEDGEENSFAGQFDTYLDVPVDKVVEKIKKCTESLSNERVESYLKHKKITEKLSMSVIVQEMIKGDMSGVMFTANPQGILNESVIIIGYGRGDGVVEEKVPVTSYYYNNTDKLYYYEKMEYSPVIDKKQVEKLISYGEELRDLFGEYLDIEFTIEDEKIYILQIRPITTIKNTKETILDNSNIVESYPGITLPLTQSFIEHAYYSVFKGVAYRCLKNKKLVEKYDPVFRQMVAGANGRVYYKISNWYTVLKFLPLSKKIIPIWQEMMGVSIKEHDVQKNDISIIQRIRVYFNVIYEAFRVQKGMEKLNANFNDVEKLFSDSFNKKLSNKELMKLYNKIGDAVLKNWDITLLNDIYSFVFTGLLKRKLKKLGKPNYEEETNNYISGIANIESMKPVREMVSLAKTAVDEGWIKKLESINSDEKIKELILQNKGDFTNRFNDFIKLYGDRTTEELKLETKTFRSSPKLLADKIIEYGKDIEKLNNLYNLLNKDDIKTGINTEGIGKRDKKIIHILAKKAMLGIKNREISRLNRSRIYGMVRSIFFSIGNNLVKEGLLKERNDIFYLRVEEIFAHINGGTYDFSSLVRERKRKYKGFEQLPPYSRLVFAGNEFDKTVKTANSEKNNSYNEKILTGTPCSNGEVTGEVIVIEDIGKDLDVRDKILVTKMTDPGWVFILTLSKGIIAEKGSLLSHTAIISRELKIPSIVGIKGVTEKLKNGDIIYMNGSTGEIRIESRA</sequence>
<dbReference type="InterPro" id="IPR036637">
    <property type="entry name" value="Phosphohistidine_dom_sf"/>
</dbReference>
<dbReference type="RefSeq" id="WP_101298505.1">
    <property type="nucleotide sequence ID" value="NZ_CP025197.1"/>
</dbReference>
<reference evidence="4 6" key="2">
    <citation type="journal article" date="2018" name="Syst. Appl. Microbiol.">
        <title>Characterization and high-quality draft genome sequence of Herbivorax saccincola A7, an anaerobic, alkaliphilic, thermophilic, cellulolytic, and xylanolytic bacterium.</title>
        <authorList>
            <person name="Aikawa S."/>
            <person name="Baramee S."/>
            <person name="Sermsathanaswadi J."/>
            <person name="Thianheng P."/>
            <person name="Tachaapaikoon C."/>
            <person name="Shikata A."/>
            <person name="Waeonukul R."/>
            <person name="Pason P."/>
            <person name="Ratanakhanokchai K."/>
            <person name="Kosugi A."/>
        </authorList>
    </citation>
    <scope>NUCLEOTIDE SEQUENCE [LARGE SCALE GENOMIC DNA]</scope>
    <source>
        <strain evidence="4 6">A7</strain>
    </source>
</reference>
<dbReference type="Gene3D" id="3.30.470.20">
    <property type="entry name" value="ATP-grasp fold, B domain"/>
    <property type="match status" value="1"/>
</dbReference>
<dbReference type="Gene3D" id="3.30.1490.20">
    <property type="entry name" value="ATP-grasp fold, A domain"/>
    <property type="match status" value="1"/>
</dbReference>
<proteinExistence type="predicted"/>
<accession>A0A2K9EKV8</accession>
<gene>
    <name evidence="3" type="primary">ppsA2</name>
    <name evidence="4" type="ORF">B9R14_02535</name>
    <name evidence="3" type="ORF">HVS_00370</name>
</gene>
<dbReference type="Pfam" id="PF01326">
    <property type="entry name" value="PPDK_N"/>
    <property type="match status" value="2"/>
</dbReference>
<dbReference type="NCBIfam" id="NF004882">
    <property type="entry name" value="PRK06241.2-3"/>
    <property type="match status" value="1"/>
</dbReference>
<evidence type="ECO:0000313" key="3">
    <source>
        <dbReference type="EMBL" id="AUG56060.1"/>
    </source>
</evidence>
<dbReference type="PANTHER" id="PTHR43615">
    <property type="entry name" value="PHOSPHOENOLPYRUVATE SYNTHASE-RELATED"/>
    <property type="match status" value="1"/>
</dbReference>
<keyword evidence="5" id="KW-1185">Reference proteome</keyword>
<evidence type="ECO:0000259" key="1">
    <source>
        <dbReference type="Pfam" id="PF00391"/>
    </source>
</evidence>
<dbReference type="GO" id="GO:0005524">
    <property type="term" value="F:ATP binding"/>
    <property type="evidence" value="ECO:0007669"/>
    <property type="project" value="InterPro"/>
</dbReference>
<dbReference type="SUPFAM" id="SSF52009">
    <property type="entry name" value="Phosphohistidine domain"/>
    <property type="match status" value="1"/>
</dbReference>
<protein>
    <submittedName>
        <fullName evidence="3">Phosphoenolpyruvate synthase</fullName>
        <ecNumber evidence="3">2.7.9.2</ecNumber>
    </submittedName>
</protein>
<dbReference type="Gene3D" id="3.50.30.10">
    <property type="entry name" value="Phosphohistidine domain"/>
    <property type="match status" value="1"/>
</dbReference>
<dbReference type="KEGG" id="hsc:HVS_00370"/>
<dbReference type="Proteomes" id="UP000233534">
    <property type="component" value="Chromosome"/>
</dbReference>
<dbReference type="EMBL" id="CP025197">
    <property type="protein sequence ID" value="AUG56060.1"/>
    <property type="molecule type" value="Genomic_DNA"/>
</dbReference>
<dbReference type="InterPro" id="IPR051549">
    <property type="entry name" value="PEP_Utilizing_Enz"/>
</dbReference>